<comment type="caution">
    <text evidence="1">The sequence shown here is derived from an EMBL/GenBank/DDBJ whole genome shotgun (WGS) entry which is preliminary data.</text>
</comment>
<proteinExistence type="predicted"/>
<dbReference type="GO" id="GO:0003677">
    <property type="term" value="F:DNA binding"/>
    <property type="evidence" value="ECO:0007669"/>
    <property type="project" value="UniProtKB-KW"/>
</dbReference>
<protein>
    <submittedName>
        <fullName evidence="1">Winged helix DNA-binding domain-containing protein</fullName>
    </submittedName>
</protein>
<keyword evidence="1" id="KW-0238">DNA-binding</keyword>
<reference evidence="2" key="1">
    <citation type="journal article" date="2019" name="Int. J. Syst. Evol. Microbiol.">
        <title>The Global Catalogue of Microorganisms (GCM) 10K type strain sequencing project: providing services to taxonomists for standard genome sequencing and annotation.</title>
        <authorList>
            <consortium name="The Broad Institute Genomics Platform"/>
            <consortium name="The Broad Institute Genome Sequencing Center for Infectious Disease"/>
            <person name="Wu L."/>
            <person name="Ma J."/>
        </authorList>
    </citation>
    <scope>NUCLEOTIDE SEQUENCE [LARGE SCALE GENOMIC DNA]</scope>
    <source>
        <strain evidence="2">CGMCC 4.7289</strain>
    </source>
</reference>
<keyword evidence="2" id="KW-1185">Reference proteome</keyword>
<dbReference type="Proteomes" id="UP001595816">
    <property type="component" value="Unassembled WGS sequence"/>
</dbReference>
<dbReference type="Pfam" id="PF06224">
    <property type="entry name" value="AlkZ-like"/>
    <property type="match status" value="1"/>
</dbReference>
<name>A0ABV8LXQ8_9ACTN</name>
<evidence type="ECO:0000313" key="1">
    <source>
        <dbReference type="EMBL" id="MFC4135173.1"/>
    </source>
</evidence>
<sequence length="351" mass="38450">MTQLSHRALNRALLHRQHLLDRTGQPALDVIRRLVALQAQESNWPYVGLWSRIDGFVPADLTTLLADRQVVRSGLLRSTQHLAAADDFRRLRPLVQPVLDRTAGSAYFRRNRNGLTTDVLVTDGHALIGTGTVARRELARQLATRHPGCDGRILAGEYELRVPLVHDLATAAWGSWASRTSIAVTAFPTGDALPMPELIRRYLAAFGPATAADVQAWSGLTRLGEAIAGMADLRRHTGPDGQTLYDLADAELPDADTPAPVRLLPAYDNLLLGHADRTRVISDADRRHVMPGQARVRPTVLADGFVCGTWAFTDGAIRLDLFRPLTASERHALDEEIEGLLSFLTRADAIA</sequence>
<gene>
    <name evidence="1" type="ORF">ACFOZ4_31565</name>
</gene>
<dbReference type="InterPro" id="IPR009351">
    <property type="entry name" value="AlkZ-like"/>
</dbReference>
<dbReference type="RefSeq" id="WP_253763052.1">
    <property type="nucleotide sequence ID" value="NZ_JAMZDZ010000001.1"/>
</dbReference>
<evidence type="ECO:0000313" key="2">
    <source>
        <dbReference type="Proteomes" id="UP001595816"/>
    </source>
</evidence>
<dbReference type="PANTHER" id="PTHR38479:SF2">
    <property type="entry name" value="WINGED HELIX DNA-BINDING DOMAIN-CONTAINING PROTEIN"/>
    <property type="match status" value="1"/>
</dbReference>
<dbReference type="PANTHER" id="PTHR38479">
    <property type="entry name" value="LMO0824 PROTEIN"/>
    <property type="match status" value="1"/>
</dbReference>
<organism evidence="1 2">
    <name type="scientific">Hamadaea flava</name>
    <dbReference type="NCBI Taxonomy" id="1742688"/>
    <lineage>
        <taxon>Bacteria</taxon>
        <taxon>Bacillati</taxon>
        <taxon>Actinomycetota</taxon>
        <taxon>Actinomycetes</taxon>
        <taxon>Micromonosporales</taxon>
        <taxon>Micromonosporaceae</taxon>
        <taxon>Hamadaea</taxon>
    </lineage>
</organism>
<dbReference type="EMBL" id="JBHSAY010000020">
    <property type="protein sequence ID" value="MFC4135173.1"/>
    <property type="molecule type" value="Genomic_DNA"/>
</dbReference>
<accession>A0ABV8LXQ8</accession>